<evidence type="ECO:0000313" key="4">
    <source>
        <dbReference type="Proteomes" id="UP000683507"/>
    </source>
</evidence>
<sequence>MIAGYSGLYEILLIILVAILIYNGLIKGRVLSKINDNLEHDNRKTSASKEGEYVDYEIVEENNQDEQNKLD</sequence>
<accession>A0A916JNT2</accession>
<reference evidence="3" key="1">
    <citation type="submission" date="2021-04" db="EMBL/GenBank/DDBJ databases">
        <authorList>
            <person name="Rodrigo-Torres L."/>
            <person name="Arahal R. D."/>
            <person name="Lucena T."/>
        </authorList>
    </citation>
    <scope>NUCLEOTIDE SEQUENCE</scope>
    <source>
        <strain evidence="3">AS29M-1</strain>
    </source>
</reference>
<keyword evidence="2" id="KW-0472">Membrane</keyword>
<keyword evidence="4" id="KW-1185">Reference proteome</keyword>
<protein>
    <submittedName>
        <fullName evidence="3">Uncharacterized protein</fullName>
    </submittedName>
</protein>
<gene>
    <name evidence="3" type="ORF">CRYO30217_02499</name>
</gene>
<keyword evidence="2" id="KW-0812">Transmembrane</keyword>
<dbReference type="KEGG" id="ptan:CRYO30217_02499"/>
<evidence type="ECO:0000256" key="2">
    <source>
        <dbReference type="SAM" id="Phobius"/>
    </source>
</evidence>
<evidence type="ECO:0000313" key="3">
    <source>
        <dbReference type="EMBL" id="CAG5084560.1"/>
    </source>
</evidence>
<dbReference type="AlphaFoldDB" id="A0A916JNT2"/>
<evidence type="ECO:0000256" key="1">
    <source>
        <dbReference type="SAM" id="MobiDB-lite"/>
    </source>
</evidence>
<dbReference type="EMBL" id="OU015584">
    <property type="protein sequence ID" value="CAG5084560.1"/>
    <property type="molecule type" value="Genomic_DNA"/>
</dbReference>
<keyword evidence="2" id="KW-1133">Transmembrane helix</keyword>
<name>A0A916JNT2_9FLAO</name>
<feature type="region of interest" description="Disordered" evidence="1">
    <location>
        <begin position="41"/>
        <end position="71"/>
    </location>
</feature>
<dbReference type="RefSeq" id="WP_258542727.1">
    <property type="nucleotide sequence ID" value="NZ_OU015584.1"/>
</dbReference>
<organism evidence="3 4">
    <name type="scientific">Parvicella tangerina</name>
    <dbReference type="NCBI Taxonomy" id="2829795"/>
    <lineage>
        <taxon>Bacteria</taxon>
        <taxon>Pseudomonadati</taxon>
        <taxon>Bacteroidota</taxon>
        <taxon>Flavobacteriia</taxon>
        <taxon>Flavobacteriales</taxon>
        <taxon>Parvicellaceae</taxon>
        <taxon>Parvicella</taxon>
    </lineage>
</organism>
<feature type="compositionally biased region" description="Acidic residues" evidence="1">
    <location>
        <begin position="53"/>
        <end position="64"/>
    </location>
</feature>
<feature type="transmembrane region" description="Helical" evidence="2">
    <location>
        <begin position="6"/>
        <end position="25"/>
    </location>
</feature>
<proteinExistence type="predicted"/>
<feature type="compositionally biased region" description="Basic and acidic residues" evidence="1">
    <location>
        <begin position="41"/>
        <end position="52"/>
    </location>
</feature>
<dbReference type="Proteomes" id="UP000683507">
    <property type="component" value="Chromosome"/>
</dbReference>